<dbReference type="Pfam" id="PF07077">
    <property type="entry name" value="DUF1345"/>
    <property type="match status" value="1"/>
</dbReference>
<dbReference type="OrthoDB" id="64737at2"/>
<keyword evidence="1" id="KW-1133">Transmembrane helix</keyword>
<evidence type="ECO:0000313" key="3">
    <source>
        <dbReference type="Proteomes" id="UP000430272"/>
    </source>
</evidence>
<feature type="transmembrane region" description="Helical" evidence="1">
    <location>
        <begin position="103"/>
        <end position="126"/>
    </location>
</feature>
<evidence type="ECO:0000313" key="2">
    <source>
        <dbReference type="EMBL" id="MXO54167.1"/>
    </source>
</evidence>
<reference evidence="2 3" key="1">
    <citation type="submission" date="2019-12" db="EMBL/GenBank/DDBJ databases">
        <title>Genomic-based taxomic classification of the family Erythrobacteraceae.</title>
        <authorList>
            <person name="Xu L."/>
        </authorList>
    </citation>
    <scope>NUCLEOTIDE SEQUENCE [LARGE SCALE GENOMIC DNA]</scope>
    <source>
        <strain evidence="2 3">JCM 17468</strain>
    </source>
</reference>
<feature type="transmembrane region" description="Helical" evidence="1">
    <location>
        <begin position="196"/>
        <end position="214"/>
    </location>
</feature>
<feature type="transmembrane region" description="Helical" evidence="1">
    <location>
        <begin position="34"/>
        <end position="51"/>
    </location>
</feature>
<feature type="transmembrane region" description="Helical" evidence="1">
    <location>
        <begin position="71"/>
        <end position="91"/>
    </location>
</feature>
<protein>
    <submittedName>
        <fullName evidence="2">DUF1345 domain-containing protein</fullName>
    </submittedName>
</protein>
<evidence type="ECO:0000256" key="1">
    <source>
        <dbReference type="SAM" id="Phobius"/>
    </source>
</evidence>
<keyword evidence="1" id="KW-0472">Membrane</keyword>
<organism evidence="2 3">
    <name type="scientific">Qipengyuania pelagi</name>
    <dbReference type="NCBI Taxonomy" id="994320"/>
    <lineage>
        <taxon>Bacteria</taxon>
        <taxon>Pseudomonadati</taxon>
        <taxon>Pseudomonadota</taxon>
        <taxon>Alphaproteobacteria</taxon>
        <taxon>Sphingomonadales</taxon>
        <taxon>Erythrobacteraceae</taxon>
        <taxon>Qipengyuania</taxon>
    </lineage>
</organism>
<accession>A0A844Y9V4</accession>
<name>A0A844Y9V4_9SPHN</name>
<dbReference type="AlphaFoldDB" id="A0A844Y9V4"/>
<dbReference type="Proteomes" id="UP000430272">
    <property type="component" value="Unassembled WGS sequence"/>
</dbReference>
<sequence length="216" mass="23110">MRLHHKRYLLFLVVMAIALWPALAFVPWASALLIAFDVGVLAFILSCIGVWRHGGPEMLRREARANDVGGIGLLFITALICASVTGALSTLLLGKNSLSAGEIALMVATLIATWCFANLVYTFHYVRLYWSDGDRPDGGPEDAPPGEQGGLQFPGDAAPGFSDFVNFAFVIGMTCQTADVNITGAHIRRVATFHGLFAFAFNLGILALAVNALASI</sequence>
<comment type="caution">
    <text evidence="2">The sequence shown here is derived from an EMBL/GenBank/DDBJ whole genome shotgun (WGS) entry which is preliminary data.</text>
</comment>
<keyword evidence="1" id="KW-0812">Transmembrane</keyword>
<gene>
    <name evidence="2" type="ORF">GRI47_09135</name>
</gene>
<dbReference type="RefSeq" id="WP_160660939.1">
    <property type="nucleotide sequence ID" value="NZ_BAABDV010000001.1"/>
</dbReference>
<proteinExistence type="predicted"/>
<keyword evidence="3" id="KW-1185">Reference proteome</keyword>
<dbReference type="InterPro" id="IPR009781">
    <property type="entry name" value="DUF1345"/>
</dbReference>
<dbReference type="EMBL" id="WTYD01000001">
    <property type="protein sequence ID" value="MXO54167.1"/>
    <property type="molecule type" value="Genomic_DNA"/>
</dbReference>